<sequence>MVYTFDVSKTLHIGYMMPQYTAPYIRRRCRFPFSPHRGCHSDHVA</sequence>
<organism evidence="1 2">
    <name type="scientific">Lonsdalea quercina</name>
    <dbReference type="NCBI Taxonomy" id="71657"/>
    <lineage>
        <taxon>Bacteria</taxon>
        <taxon>Pseudomonadati</taxon>
        <taxon>Pseudomonadota</taxon>
        <taxon>Gammaproteobacteria</taxon>
        <taxon>Enterobacterales</taxon>
        <taxon>Pectobacteriaceae</taxon>
        <taxon>Lonsdalea</taxon>
    </lineage>
</organism>
<dbReference type="STRING" id="71657.SAMN02982996_01715"/>
<evidence type="ECO:0000313" key="1">
    <source>
        <dbReference type="EMBL" id="SEA48282.1"/>
    </source>
</evidence>
<reference evidence="1 2" key="1">
    <citation type="submission" date="2016-10" db="EMBL/GenBank/DDBJ databases">
        <authorList>
            <person name="de Groot N.N."/>
        </authorList>
    </citation>
    <scope>NUCLEOTIDE SEQUENCE [LARGE SCALE GENOMIC DNA]</scope>
    <source>
        <strain evidence="1 2">ATCC 29281</strain>
    </source>
</reference>
<dbReference type="Proteomes" id="UP000187280">
    <property type="component" value="Unassembled WGS sequence"/>
</dbReference>
<dbReference type="EMBL" id="FNQS01000005">
    <property type="protein sequence ID" value="SEA48282.1"/>
    <property type="molecule type" value="Genomic_DNA"/>
</dbReference>
<name>A0A1H4BKF9_9GAMM</name>
<proteinExistence type="predicted"/>
<keyword evidence="2" id="KW-1185">Reference proteome</keyword>
<protein>
    <submittedName>
        <fullName evidence="1">Uncharacterized protein</fullName>
    </submittedName>
</protein>
<evidence type="ECO:0000313" key="2">
    <source>
        <dbReference type="Proteomes" id="UP000187280"/>
    </source>
</evidence>
<accession>A0A1H4BKF9</accession>
<dbReference type="AlphaFoldDB" id="A0A1H4BKF9"/>
<gene>
    <name evidence="1" type="ORF">SAMN02982996_01715</name>
</gene>